<sequence>MVSKERLRDRCRYSEITTAIAVCDSFHSRLSGASICQQRKQIMKDLGGRRRQRWSLGTGTKAIFCDSGDGLRKTLPTSP</sequence>
<dbReference type="Gramene" id="KCW72231">
    <property type="protein sequence ID" value="KCW72231"/>
    <property type="gene ID" value="EUGRSUZ_E00676"/>
</dbReference>
<dbReference type="Gramene" id="KCW72232">
    <property type="protein sequence ID" value="KCW72232"/>
    <property type="gene ID" value="EUGRSUZ_E00676"/>
</dbReference>
<dbReference type="EMBL" id="KK198757">
    <property type="protein sequence ID" value="KCW72232.1"/>
    <property type="molecule type" value="Genomic_DNA"/>
</dbReference>
<dbReference type="EMBL" id="KK198757">
    <property type="protein sequence ID" value="KCW72231.1"/>
    <property type="molecule type" value="Genomic_DNA"/>
</dbReference>
<dbReference type="AlphaFoldDB" id="A0A059C1I3"/>
<organism evidence="1">
    <name type="scientific">Eucalyptus grandis</name>
    <name type="common">Flooded gum</name>
    <dbReference type="NCBI Taxonomy" id="71139"/>
    <lineage>
        <taxon>Eukaryota</taxon>
        <taxon>Viridiplantae</taxon>
        <taxon>Streptophyta</taxon>
        <taxon>Embryophyta</taxon>
        <taxon>Tracheophyta</taxon>
        <taxon>Spermatophyta</taxon>
        <taxon>Magnoliopsida</taxon>
        <taxon>eudicotyledons</taxon>
        <taxon>Gunneridae</taxon>
        <taxon>Pentapetalae</taxon>
        <taxon>rosids</taxon>
        <taxon>malvids</taxon>
        <taxon>Myrtales</taxon>
        <taxon>Myrtaceae</taxon>
        <taxon>Myrtoideae</taxon>
        <taxon>Eucalypteae</taxon>
        <taxon>Eucalyptus</taxon>
    </lineage>
</organism>
<protein>
    <submittedName>
        <fullName evidence="1">Uncharacterized protein</fullName>
    </submittedName>
</protein>
<proteinExistence type="predicted"/>
<accession>A0A059C1I3</accession>
<name>A0A059C1I3_EUCGR</name>
<evidence type="ECO:0000313" key="1">
    <source>
        <dbReference type="EMBL" id="KCW72232.1"/>
    </source>
</evidence>
<reference evidence="1" key="1">
    <citation type="submission" date="2013-07" db="EMBL/GenBank/DDBJ databases">
        <title>The genome of Eucalyptus grandis.</title>
        <authorList>
            <person name="Schmutz J."/>
            <person name="Hayes R."/>
            <person name="Myburg A."/>
            <person name="Tuskan G."/>
            <person name="Grattapaglia D."/>
            <person name="Rokhsar D.S."/>
        </authorList>
    </citation>
    <scope>NUCLEOTIDE SEQUENCE</scope>
    <source>
        <tissue evidence="1">Leaf extractions</tissue>
    </source>
</reference>
<gene>
    <name evidence="1" type="ORF">EUGRSUZ_E00676</name>
</gene>